<evidence type="ECO:0000256" key="11">
    <source>
        <dbReference type="SAM" id="Phobius"/>
    </source>
</evidence>
<feature type="transmembrane region" description="Helical" evidence="11">
    <location>
        <begin position="1403"/>
        <end position="1422"/>
    </location>
</feature>
<feature type="transmembrane region" description="Helical" evidence="11">
    <location>
        <begin position="611"/>
        <end position="629"/>
    </location>
</feature>
<evidence type="ECO:0000256" key="8">
    <source>
        <dbReference type="ARBA" id="ARBA00022989"/>
    </source>
</evidence>
<feature type="transmembrane region" description="Helical" evidence="11">
    <location>
        <begin position="539"/>
        <end position="560"/>
    </location>
</feature>
<dbReference type="Gene3D" id="3.40.50.300">
    <property type="entry name" value="P-loop containing nucleotide triphosphate hydrolases"/>
    <property type="match status" value="2"/>
</dbReference>
<reference evidence="13 14" key="1">
    <citation type="submission" date="2024-05" db="EMBL/GenBank/DDBJ databases">
        <title>Haplotype-resolved chromosome-level genome assembly of Huyou (Citrus changshanensis).</title>
        <authorList>
            <person name="Miao C."/>
            <person name="Chen W."/>
            <person name="Wu Y."/>
            <person name="Wang L."/>
            <person name="Zhao S."/>
            <person name="Grierson D."/>
            <person name="Xu C."/>
            <person name="Chen K."/>
        </authorList>
    </citation>
    <scope>NUCLEOTIDE SEQUENCE [LARGE SCALE GENOMIC DNA]</scope>
    <source>
        <strain evidence="13">01-14</strain>
        <tissue evidence="13">Leaf</tissue>
    </source>
</reference>
<dbReference type="FunFam" id="3.40.50.300:FF:000179">
    <property type="entry name" value="ABC transporter G family member 34"/>
    <property type="match status" value="1"/>
</dbReference>
<keyword evidence="6" id="KW-0547">Nucleotide-binding</keyword>
<feature type="domain" description="ABC transporter" evidence="12">
    <location>
        <begin position="882"/>
        <end position="1134"/>
    </location>
</feature>
<accession>A0AAP0M3Z1</accession>
<feature type="compositionally biased region" description="Low complexity" evidence="10">
    <location>
        <begin position="16"/>
        <end position="31"/>
    </location>
</feature>
<dbReference type="GO" id="GO:0005524">
    <property type="term" value="F:ATP binding"/>
    <property type="evidence" value="ECO:0007669"/>
    <property type="project" value="UniProtKB-KW"/>
</dbReference>
<dbReference type="Pfam" id="PF19055">
    <property type="entry name" value="ABC2_membrane_7"/>
    <property type="match status" value="1"/>
</dbReference>
<comment type="subcellular location">
    <subcellularLocation>
        <location evidence="1">Membrane</location>
        <topology evidence="1">Multi-pass membrane protein</topology>
    </subcellularLocation>
</comment>
<dbReference type="CDD" id="cd03232">
    <property type="entry name" value="ABCG_PDR_domain2"/>
    <property type="match status" value="1"/>
</dbReference>
<comment type="similarity">
    <text evidence="2">Belongs to the ABC transporter superfamily. ABCG family. PDR (TC 3.A.1.205) subfamily.</text>
</comment>
<evidence type="ECO:0000256" key="7">
    <source>
        <dbReference type="ARBA" id="ARBA00022840"/>
    </source>
</evidence>
<gene>
    <name evidence="13" type="ORF">WN944_004900</name>
</gene>
<evidence type="ECO:0000313" key="14">
    <source>
        <dbReference type="Proteomes" id="UP001428341"/>
    </source>
</evidence>
<dbReference type="InterPro" id="IPR013525">
    <property type="entry name" value="ABC2_TM"/>
</dbReference>
<feature type="transmembrane region" description="Helical" evidence="11">
    <location>
        <begin position="1371"/>
        <end position="1391"/>
    </location>
</feature>
<dbReference type="Pfam" id="PF00005">
    <property type="entry name" value="ABC_tran"/>
    <property type="match status" value="2"/>
</dbReference>
<feature type="transmembrane region" description="Helical" evidence="11">
    <location>
        <begin position="1258"/>
        <end position="1284"/>
    </location>
</feature>
<keyword evidence="9 11" id="KW-0472">Membrane</keyword>
<dbReference type="PANTHER" id="PTHR48040">
    <property type="entry name" value="PLEIOTROPIC DRUG RESISTANCE PROTEIN 1-LIKE ISOFORM X1"/>
    <property type="match status" value="1"/>
</dbReference>
<feature type="transmembrane region" description="Helical" evidence="11">
    <location>
        <begin position="1341"/>
        <end position="1365"/>
    </location>
</feature>
<evidence type="ECO:0000256" key="6">
    <source>
        <dbReference type="ARBA" id="ARBA00022741"/>
    </source>
</evidence>
<dbReference type="Pfam" id="PF01061">
    <property type="entry name" value="ABC2_membrane"/>
    <property type="match status" value="2"/>
</dbReference>
<dbReference type="SUPFAM" id="SSF52540">
    <property type="entry name" value="P-loop containing nucleoside triphosphate hydrolases"/>
    <property type="match status" value="2"/>
</dbReference>
<evidence type="ECO:0000256" key="10">
    <source>
        <dbReference type="SAM" id="MobiDB-lite"/>
    </source>
</evidence>
<dbReference type="PANTHER" id="PTHR48040:SF42">
    <property type="entry name" value="ABC TRANSPORTER DOMAIN-CONTAINING PROTEIN"/>
    <property type="match status" value="1"/>
</dbReference>
<sequence length="1559" mass="175518">MALPITGGDDIVRSLSMGSSAGNRSGRASSSFREVWKSSSNAFSRSQRDDDEEEELRWAAIERLPTYDRLRRGMLSQLGDDGKVVRREVNVKKLGMQDRKQLRESILKLVEEDNDKFLRKLRERIDRVGIDIPKIEIRYEHLNIQGEVHIGSRAIPTLPNAVINIAENVLGSLRILPSKKRKIQILKDVSGLVKPSRMTLLLGPPGAGKTTLLMALAGKLDDDLKLTGKIKYCGHEFKEFIPQRTCAYISQNDLHFGEMTVRETMDFSGRCLGVGTRYEMLAEISRREKEAGIKPDPEIDAYMKATALAGQKTSLATDYVLKLLGLDICADTMVGDEMRRGVSGGQKKRVTTGEMLVGPAKVLLMDEISTGLDSSTTFQICKYMKQMVHVLEITTIVSLLQPAPEAYDLFDDIILLSEGQIVYQGPREKVLEFFEYMGFKCPDRKGVADFLQEVTSKKDQEQYWFRKDQPYRYISVSDFVQGFSSFHVGQQLANDLAVPYDKSRTHPAALVKNKYGISNMDLFRACFGREWLLMKRNSFVYIFKTSQITIMSLIALTVFFRTEMPVGNVADGAKFYGALFFSLINLMFNGLAELAFTVFRLPVFFKQRDHLFYPPWAYALPIFVLRIPLSILESAIWVCLTYYTIGFAPAASRFFRQYLAFFAVNSMALSLFRFIGSIGRTEVVANTLGTFTLLLVFVLGGFVIAKDDIEPFMIWGYYVSPMMYGQNAIVINEFLDERWSKPVSDPNIHEPTVGKLLLKSRGFFTVNYWYWICIGALIGFTILFNILFIAAIQFLNPLGKAKPTVIEEDGDKKKKASGQPGTEGLSLSIVLFSLSCAGNRMPELSEKIADTDMSVRSSSENVGTTGHGPKKGMVLPFQPLSLAFHHVNYSVDMPAEMKAQGIEEDRLQLLRDVSGVFRPGVLTALMGVSGAGKTTLMDVLAGRKTGGYTEGDISISGYPKNQATFARVSGYCEQNDIHSPHVTVYESLLFSAWLRLSSDIDSKTRKMFVDEVMDLVELEPLTNAMVGLPGVDGLSTEQRKRLTIAVELVANPSIIFMDEPTSGLDARAAAIVMRTVRNTVDTGRTVVCTIHQPSIDIFEAFDELLLMKRGGQVIYAGPLGRQSQKLVEYFEAVPGVPRITNGYNPATWMLEISTPTAEAQLNVDFADIYVRSSLYQRNEELIKELSTPAPGSSDLYFPTQYSQPFLIQCKACFWKQRQSYWRDPQYNALRFAVTIVVGLLFGLIFWDKGQKTKKQQDLQNLFGALYCAVFFLGSTNANSVMSVVSTERTVFYRERAAGMYSTLAYAFSQVLIELIYVAFQTVVYVLILYSMMGFAWKAKRFFWFLYMVMMSFMQFTLYGMMIVALTPAPQIGAILSGFFLSLWNLFSGFLIPRVQIPIWWRWYYWLSPVAWTLYGLVTSQVGDIEGNVEIPGSTATMTVKQLLKDSFGFKYDFLPVVAAARPEWQSLEFDQGPFPIPLTSVYLLPPLLGGLESLYGLVTCQVGDIKTLLEIPDDKNTKRTVKQFTKDNYDYKNDFLPVVGVVHLVWIGVFFFVFAYCIK</sequence>
<keyword evidence="4 11" id="KW-0812">Transmembrane</keyword>
<evidence type="ECO:0000256" key="9">
    <source>
        <dbReference type="ARBA" id="ARBA00023136"/>
    </source>
</evidence>
<dbReference type="InterPro" id="IPR003593">
    <property type="entry name" value="AAA+_ATPase"/>
</dbReference>
<evidence type="ECO:0000256" key="1">
    <source>
        <dbReference type="ARBA" id="ARBA00004141"/>
    </source>
</evidence>
<organism evidence="13 14">
    <name type="scientific">Citrus x changshan-huyou</name>
    <dbReference type="NCBI Taxonomy" id="2935761"/>
    <lineage>
        <taxon>Eukaryota</taxon>
        <taxon>Viridiplantae</taxon>
        <taxon>Streptophyta</taxon>
        <taxon>Embryophyta</taxon>
        <taxon>Tracheophyta</taxon>
        <taxon>Spermatophyta</taxon>
        <taxon>Magnoliopsida</taxon>
        <taxon>eudicotyledons</taxon>
        <taxon>Gunneridae</taxon>
        <taxon>Pentapetalae</taxon>
        <taxon>rosids</taxon>
        <taxon>malvids</taxon>
        <taxon>Sapindales</taxon>
        <taxon>Rutaceae</taxon>
        <taxon>Aurantioideae</taxon>
        <taxon>Citrus</taxon>
    </lineage>
</organism>
<dbReference type="InterPro" id="IPR034001">
    <property type="entry name" value="ABCG_PDR_1"/>
</dbReference>
<feature type="transmembrane region" description="Helical" evidence="11">
    <location>
        <begin position="768"/>
        <end position="795"/>
    </location>
</feature>
<proteinExistence type="inferred from homology"/>
<dbReference type="GO" id="GO:0140359">
    <property type="term" value="F:ABC-type transporter activity"/>
    <property type="evidence" value="ECO:0007669"/>
    <property type="project" value="InterPro"/>
</dbReference>
<dbReference type="EMBL" id="JBCGBO010000006">
    <property type="protein sequence ID" value="KAK9194197.1"/>
    <property type="molecule type" value="Genomic_DNA"/>
</dbReference>
<evidence type="ECO:0000256" key="2">
    <source>
        <dbReference type="ARBA" id="ARBA00006012"/>
    </source>
</evidence>
<dbReference type="InterPro" id="IPR013581">
    <property type="entry name" value="PDR_assoc"/>
</dbReference>
<dbReference type="GO" id="GO:0016020">
    <property type="term" value="C:membrane"/>
    <property type="evidence" value="ECO:0007669"/>
    <property type="project" value="UniProtKB-SubCell"/>
</dbReference>
<name>A0AAP0M3Z1_9ROSI</name>
<feature type="transmembrane region" description="Helical" evidence="11">
    <location>
        <begin position="1535"/>
        <end position="1558"/>
    </location>
</feature>
<feature type="transmembrane region" description="Helical" evidence="11">
    <location>
        <begin position="1304"/>
        <end position="1329"/>
    </location>
</feature>
<dbReference type="GO" id="GO:0016887">
    <property type="term" value="F:ATP hydrolysis activity"/>
    <property type="evidence" value="ECO:0007669"/>
    <property type="project" value="InterPro"/>
</dbReference>
<dbReference type="CDD" id="cd03233">
    <property type="entry name" value="ABCG_PDR_domain1"/>
    <property type="match status" value="1"/>
</dbReference>
<dbReference type="Pfam" id="PF14510">
    <property type="entry name" value="ABC_trans_N"/>
    <property type="match status" value="1"/>
</dbReference>
<dbReference type="InterPro" id="IPR029481">
    <property type="entry name" value="ABC_trans_N"/>
</dbReference>
<keyword evidence="8 11" id="KW-1133">Transmembrane helix</keyword>
<keyword evidence="3" id="KW-0813">Transport</keyword>
<dbReference type="FunFam" id="3.40.50.300:FF:000059">
    <property type="entry name" value="ABC transporter G family member 40"/>
    <property type="match status" value="1"/>
</dbReference>
<dbReference type="SMART" id="SM00382">
    <property type="entry name" value="AAA"/>
    <property type="match status" value="2"/>
</dbReference>
<keyword evidence="5" id="KW-0677">Repeat</keyword>
<dbReference type="InterPro" id="IPR027417">
    <property type="entry name" value="P-loop_NTPase"/>
</dbReference>
<dbReference type="InterPro" id="IPR034003">
    <property type="entry name" value="ABCG_PDR_2"/>
</dbReference>
<comment type="caution">
    <text evidence="13">The sequence shown here is derived from an EMBL/GenBank/DDBJ whole genome shotgun (WGS) entry which is preliminary data.</text>
</comment>
<dbReference type="PROSITE" id="PS50893">
    <property type="entry name" value="ABC_TRANSPORTER_2"/>
    <property type="match status" value="2"/>
</dbReference>
<dbReference type="Proteomes" id="UP001428341">
    <property type="component" value="Unassembled WGS sequence"/>
</dbReference>
<dbReference type="InterPro" id="IPR003439">
    <property type="entry name" value="ABC_transporter-like_ATP-bd"/>
</dbReference>
<dbReference type="Pfam" id="PF08370">
    <property type="entry name" value="PDR_assoc"/>
    <property type="match status" value="1"/>
</dbReference>
<feature type="transmembrane region" description="Helical" evidence="11">
    <location>
        <begin position="1228"/>
        <end position="1246"/>
    </location>
</feature>
<evidence type="ECO:0000259" key="12">
    <source>
        <dbReference type="PROSITE" id="PS50893"/>
    </source>
</evidence>
<evidence type="ECO:0000256" key="4">
    <source>
        <dbReference type="ARBA" id="ARBA00022692"/>
    </source>
</evidence>
<protein>
    <recommendedName>
        <fullName evidence="12">ABC transporter domain-containing protein</fullName>
    </recommendedName>
</protein>
<feature type="domain" description="ABC transporter" evidence="12">
    <location>
        <begin position="170"/>
        <end position="443"/>
    </location>
</feature>
<feature type="transmembrane region" description="Helical" evidence="11">
    <location>
        <begin position="658"/>
        <end position="678"/>
    </location>
</feature>
<dbReference type="InterPro" id="IPR043926">
    <property type="entry name" value="ABCG_dom"/>
</dbReference>
<feature type="region of interest" description="Disordered" evidence="10">
    <location>
        <begin position="1"/>
        <end position="49"/>
    </location>
</feature>
<keyword evidence="14" id="KW-1185">Reference proteome</keyword>
<feature type="transmembrane region" description="Helical" evidence="11">
    <location>
        <begin position="684"/>
        <end position="705"/>
    </location>
</feature>
<evidence type="ECO:0000256" key="3">
    <source>
        <dbReference type="ARBA" id="ARBA00022448"/>
    </source>
</evidence>
<feature type="transmembrane region" description="Helical" evidence="11">
    <location>
        <begin position="575"/>
        <end position="599"/>
    </location>
</feature>
<evidence type="ECO:0000256" key="5">
    <source>
        <dbReference type="ARBA" id="ARBA00022737"/>
    </source>
</evidence>
<evidence type="ECO:0000313" key="13">
    <source>
        <dbReference type="EMBL" id="KAK9194197.1"/>
    </source>
</evidence>
<keyword evidence="7" id="KW-0067">ATP-binding</keyword>